<gene>
    <name evidence="2" type="ORF">GGQ86_005453</name>
</gene>
<sequence length="75" mass="8620">MKPINLQSLSNGATMDQDKRQQQRSALRLVEPELSLVRRGDGPDPRLSELARLLARRAAREVFEEQMKERSTTRS</sequence>
<evidence type="ECO:0000313" key="2">
    <source>
        <dbReference type="EMBL" id="MDR6336949.1"/>
    </source>
</evidence>
<evidence type="ECO:0000313" key="3">
    <source>
        <dbReference type="Proteomes" id="UP001245370"/>
    </source>
</evidence>
<accession>A0ABU1KQQ3</accession>
<keyword evidence="3" id="KW-1185">Reference proteome</keyword>
<feature type="region of interest" description="Disordered" evidence="1">
    <location>
        <begin position="1"/>
        <end position="26"/>
    </location>
</feature>
<dbReference type="RefSeq" id="WP_229644185.1">
    <property type="nucleotide sequence ID" value="NZ_BSDO01000027.1"/>
</dbReference>
<organism evidence="2 3">
    <name type="scientific">Xanthobacter flavus</name>
    <dbReference type="NCBI Taxonomy" id="281"/>
    <lineage>
        <taxon>Bacteria</taxon>
        <taxon>Pseudomonadati</taxon>
        <taxon>Pseudomonadota</taxon>
        <taxon>Alphaproteobacteria</taxon>
        <taxon>Hyphomicrobiales</taxon>
        <taxon>Xanthobacteraceae</taxon>
        <taxon>Xanthobacter</taxon>
    </lineage>
</organism>
<feature type="compositionally biased region" description="Polar residues" evidence="1">
    <location>
        <begin position="1"/>
        <end position="14"/>
    </location>
</feature>
<name>A0ABU1KQQ3_XANFL</name>
<reference evidence="2 3" key="1">
    <citation type="submission" date="2023-07" db="EMBL/GenBank/DDBJ databases">
        <title>Genomic Encyclopedia of Type Strains, Phase IV (KMG-IV): sequencing the most valuable type-strain genomes for metagenomic binning, comparative biology and taxonomic classification.</title>
        <authorList>
            <person name="Goeker M."/>
        </authorList>
    </citation>
    <scope>NUCLEOTIDE SEQUENCE [LARGE SCALE GENOMIC DNA]</scope>
    <source>
        <strain evidence="2 3">DSM 338</strain>
    </source>
</reference>
<evidence type="ECO:0000256" key="1">
    <source>
        <dbReference type="SAM" id="MobiDB-lite"/>
    </source>
</evidence>
<proteinExistence type="predicted"/>
<dbReference type="Proteomes" id="UP001245370">
    <property type="component" value="Unassembled WGS sequence"/>
</dbReference>
<protein>
    <submittedName>
        <fullName evidence="2">Uncharacterized protein</fullName>
    </submittedName>
</protein>
<comment type="caution">
    <text evidence="2">The sequence shown here is derived from an EMBL/GenBank/DDBJ whole genome shotgun (WGS) entry which is preliminary data.</text>
</comment>
<dbReference type="EMBL" id="JAVDPY010000023">
    <property type="protein sequence ID" value="MDR6336949.1"/>
    <property type="molecule type" value="Genomic_DNA"/>
</dbReference>
<dbReference type="GeneID" id="95766169"/>